<evidence type="ECO:0000313" key="6">
    <source>
        <dbReference type="EMBL" id="TPG25465.1"/>
    </source>
</evidence>
<keyword evidence="4" id="KW-0411">Iron-sulfur</keyword>
<evidence type="ECO:0000259" key="5">
    <source>
        <dbReference type="PROSITE" id="PS51296"/>
    </source>
</evidence>
<dbReference type="Pfam" id="PF00355">
    <property type="entry name" value="Rieske"/>
    <property type="match status" value="1"/>
</dbReference>
<evidence type="ECO:0000313" key="7">
    <source>
        <dbReference type="Proteomes" id="UP000319212"/>
    </source>
</evidence>
<reference evidence="6 7" key="1">
    <citation type="journal article" date="2019" name="Environ. Microbiol.">
        <title>Species interactions and distinct microbial communities in high Arctic permafrost affected cryosols are associated with the CH4 and CO2 gas fluxes.</title>
        <authorList>
            <person name="Altshuler I."/>
            <person name="Hamel J."/>
            <person name="Turney S."/>
            <person name="Magnuson E."/>
            <person name="Levesque R."/>
            <person name="Greer C."/>
            <person name="Whyte L.G."/>
        </authorList>
    </citation>
    <scope>NUCLEOTIDE SEQUENCE [LARGE SCALE GENOMIC DNA]</scope>
    <source>
        <strain evidence="6 7">S06.C</strain>
    </source>
</reference>
<gene>
    <name evidence="6" type="ORF">EAH82_18205</name>
</gene>
<comment type="caution">
    <text evidence="6">The sequence shown here is derived from an EMBL/GenBank/DDBJ whole genome shotgun (WGS) entry which is preliminary data.</text>
</comment>
<sequence length="110" mass="11664">MDNLISLCAEADVPSDAGLRVDLPGRPSLAVFRLDDTFHVIDDTCTHGLASLCDGYVEDGTVECPLHAGKFCIKTGAAIDGPVDTPVQVYPSQVVSGRICISNESLRTTE</sequence>
<evidence type="ECO:0000256" key="4">
    <source>
        <dbReference type="ARBA" id="ARBA00023014"/>
    </source>
</evidence>
<dbReference type="InterPro" id="IPR036922">
    <property type="entry name" value="Rieske_2Fe-2S_sf"/>
</dbReference>
<name>A0A502DIW6_9BURK</name>
<keyword evidence="3" id="KW-0408">Iron</keyword>
<organism evidence="6 7">
    <name type="scientific">Variovorax guangxiensis</name>
    <dbReference type="NCBI Taxonomy" id="1775474"/>
    <lineage>
        <taxon>Bacteria</taxon>
        <taxon>Pseudomonadati</taxon>
        <taxon>Pseudomonadota</taxon>
        <taxon>Betaproteobacteria</taxon>
        <taxon>Burkholderiales</taxon>
        <taxon>Comamonadaceae</taxon>
        <taxon>Variovorax</taxon>
    </lineage>
</organism>
<evidence type="ECO:0000256" key="2">
    <source>
        <dbReference type="ARBA" id="ARBA00022723"/>
    </source>
</evidence>
<dbReference type="OrthoDB" id="9800167at2"/>
<dbReference type="Gene3D" id="2.102.10.10">
    <property type="entry name" value="Rieske [2Fe-2S] iron-sulphur domain"/>
    <property type="match status" value="1"/>
</dbReference>
<keyword evidence="1" id="KW-0001">2Fe-2S</keyword>
<dbReference type="EMBL" id="RCZI01000005">
    <property type="protein sequence ID" value="TPG25465.1"/>
    <property type="molecule type" value="Genomic_DNA"/>
</dbReference>
<protein>
    <submittedName>
        <fullName evidence="6">Non-heme iron oxygenase ferredoxin subunit</fullName>
    </submittedName>
</protein>
<proteinExistence type="predicted"/>
<dbReference type="GO" id="GO:0046872">
    <property type="term" value="F:metal ion binding"/>
    <property type="evidence" value="ECO:0007669"/>
    <property type="project" value="UniProtKB-KW"/>
</dbReference>
<dbReference type="InterPro" id="IPR017941">
    <property type="entry name" value="Rieske_2Fe-2S"/>
</dbReference>
<dbReference type="SUPFAM" id="SSF50022">
    <property type="entry name" value="ISP domain"/>
    <property type="match status" value="1"/>
</dbReference>
<evidence type="ECO:0000256" key="3">
    <source>
        <dbReference type="ARBA" id="ARBA00023004"/>
    </source>
</evidence>
<dbReference type="PROSITE" id="PS51296">
    <property type="entry name" value="RIESKE"/>
    <property type="match status" value="1"/>
</dbReference>
<feature type="domain" description="Rieske" evidence="5">
    <location>
        <begin position="5"/>
        <end position="101"/>
    </location>
</feature>
<accession>A0A502DIW6</accession>
<dbReference type="Proteomes" id="UP000319212">
    <property type="component" value="Unassembled WGS sequence"/>
</dbReference>
<evidence type="ECO:0000256" key="1">
    <source>
        <dbReference type="ARBA" id="ARBA00022714"/>
    </source>
</evidence>
<dbReference type="CDD" id="cd03528">
    <property type="entry name" value="Rieske_RO_ferredoxin"/>
    <property type="match status" value="1"/>
</dbReference>
<keyword evidence="2" id="KW-0479">Metal-binding</keyword>
<dbReference type="AlphaFoldDB" id="A0A502DIW6"/>
<dbReference type="RefSeq" id="WP_140844195.1">
    <property type="nucleotide sequence ID" value="NZ_RCZI01000005.1"/>
</dbReference>
<dbReference type="GO" id="GO:0051537">
    <property type="term" value="F:2 iron, 2 sulfur cluster binding"/>
    <property type="evidence" value="ECO:0007669"/>
    <property type="project" value="UniProtKB-KW"/>
</dbReference>